<sequence length="557" mass="62563">MTVQPGPALPMTRNMPFVSNSMPSRLPRSCTPKNMTGIYLGSEETGSRKSSQYKIPPLARGRGVPMRARTPTEERRYKMVEQLRVKEEKRGFKGAAMKNKKTDKPGLKSTSPTHFTQEDEDVLNLVRKTPRHFTTSTNDGISHLEYLNANNTDQSMTSYKSETKATPLSDTIAGEVQRVSTGRNEVTGLEECYKKVCHGNIEALHSLLPQRKYYEMSKNRAQNYTGFSVKSYRNPHQAEIMASFPDDVRPKTTAVGRRPHVPNSYFFKTYNPPQTAHSYPTSCPSQVGRPRKEPFESAYTTTRLISPHHSNKLFPPRDRTPPTSEDLLKESATPAPTPRATGDQANRNNNAISPNAELRHVTSPILIDQSENSDPDQDPDRQNLDFLVDNMSDKSSANHSKKDSNLLNDPKVLTEKTNRLENMESTKNERNNNAGKKGTLFRKDSTPVIGLENESGEKDVVEIDETDEVIANDGEPSADTFRRKSITERLMSAKESEFVVSSVMAEAETRKHELAELIEEHHQLVSEVRKLSLTPTQEDNEAQENGEIDDTIPVFSS</sequence>
<feature type="region of interest" description="Disordered" evidence="1">
    <location>
        <begin position="392"/>
        <end position="443"/>
    </location>
</feature>
<feature type="compositionally biased region" description="Polar residues" evidence="1">
    <location>
        <begin position="343"/>
        <end position="353"/>
    </location>
</feature>
<evidence type="ECO:0000256" key="1">
    <source>
        <dbReference type="SAM" id="MobiDB-lite"/>
    </source>
</evidence>
<accession>A0A8S4PJC2</accession>
<protein>
    <submittedName>
        <fullName evidence="2">Uncharacterized protein</fullName>
    </submittedName>
</protein>
<feature type="compositionally biased region" description="Basic and acidic residues" evidence="1">
    <location>
        <begin position="412"/>
        <end position="430"/>
    </location>
</feature>
<feature type="region of interest" description="Disordered" evidence="1">
    <location>
        <begin position="254"/>
        <end position="358"/>
    </location>
</feature>
<feature type="compositionally biased region" description="Acidic residues" evidence="1">
    <location>
        <begin position="538"/>
        <end position="550"/>
    </location>
</feature>
<evidence type="ECO:0000313" key="2">
    <source>
        <dbReference type="EMBL" id="CAH1793278.1"/>
    </source>
</evidence>
<dbReference type="EMBL" id="CAIIXF020000008">
    <property type="protein sequence ID" value="CAH1793278.1"/>
    <property type="molecule type" value="Genomic_DNA"/>
</dbReference>
<dbReference type="OrthoDB" id="6107088at2759"/>
<feature type="region of interest" description="Disordered" evidence="1">
    <location>
        <begin position="1"/>
        <end position="68"/>
    </location>
</feature>
<feature type="region of interest" description="Disordered" evidence="1">
    <location>
        <begin position="95"/>
        <end position="116"/>
    </location>
</feature>
<comment type="caution">
    <text evidence="2">The sequence shown here is derived from an EMBL/GenBank/DDBJ whole genome shotgun (WGS) entry which is preliminary data.</text>
</comment>
<name>A0A8S4PJC2_OWEFU</name>
<dbReference type="AlphaFoldDB" id="A0A8S4PJC2"/>
<organism evidence="2 3">
    <name type="scientific">Owenia fusiformis</name>
    <name type="common">Polychaete worm</name>
    <dbReference type="NCBI Taxonomy" id="6347"/>
    <lineage>
        <taxon>Eukaryota</taxon>
        <taxon>Metazoa</taxon>
        <taxon>Spiralia</taxon>
        <taxon>Lophotrochozoa</taxon>
        <taxon>Annelida</taxon>
        <taxon>Polychaeta</taxon>
        <taxon>Sedentaria</taxon>
        <taxon>Canalipalpata</taxon>
        <taxon>Sabellida</taxon>
        <taxon>Oweniida</taxon>
        <taxon>Oweniidae</taxon>
        <taxon>Owenia</taxon>
    </lineage>
</organism>
<gene>
    <name evidence="2" type="ORF">OFUS_LOCUS18147</name>
</gene>
<keyword evidence="3" id="KW-1185">Reference proteome</keyword>
<feature type="compositionally biased region" description="Polar residues" evidence="1">
    <location>
        <begin position="271"/>
        <end position="285"/>
    </location>
</feature>
<feature type="region of interest" description="Disordered" evidence="1">
    <location>
        <begin position="533"/>
        <end position="557"/>
    </location>
</feature>
<evidence type="ECO:0000313" key="3">
    <source>
        <dbReference type="Proteomes" id="UP000749559"/>
    </source>
</evidence>
<proteinExistence type="predicted"/>
<reference evidence="2" key="1">
    <citation type="submission" date="2022-03" db="EMBL/GenBank/DDBJ databases">
        <authorList>
            <person name="Martin C."/>
        </authorList>
    </citation>
    <scope>NUCLEOTIDE SEQUENCE</scope>
</reference>
<dbReference type="Proteomes" id="UP000749559">
    <property type="component" value="Unassembled WGS sequence"/>
</dbReference>